<dbReference type="Pfam" id="PF03168">
    <property type="entry name" value="LEA_2"/>
    <property type="match status" value="1"/>
</dbReference>
<dbReference type="InterPro" id="IPR044839">
    <property type="entry name" value="NDR1-like"/>
</dbReference>
<dbReference type="SUPFAM" id="SSF117070">
    <property type="entry name" value="LEA14-like"/>
    <property type="match status" value="1"/>
</dbReference>
<organism evidence="7">
    <name type="scientific">Glycine soja</name>
    <name type="common">Wild soybean</name>
    <dbReference type="NCBI Taxonomy" id="3848"/>
    <lineage>
        <taxon>Eukaryota</taxon>
        <taxon>Viridiplantae</taxon>
        <taxon>Streptophyta</taxon>
        <taxon>Embryophyta</taxon>
        <taxon>Tracheophyta</taxon>
        <taxon>Spermatophyta</taxon>
        <taxon>Magnoliopsida</taxon>
        <taxon>eudicotyledons</taxon>
        <taxon>Gunneridae</taxon>
        <taxon>Pentapetalae</taxon>
        <taxon>rosids</taxon>
        <taxon>fabids</taxon>
        <taxon>Fabales</taxon>
        <taxon>Fabaceae</taxon>
        <taxon>Papilionoideae</taxon>
        <taxon>50 kb inversion clade</taxon>
        <taxon>NPAAA clade</taxon>
        <taxon>indigoferoid/millettioid clade</taxon>
        <taxon>Phaseoleae</taxon>
        <taxon>Glycine</taxon>
        <taxon>Glycine subgen. Soja</taxon>
    </lineage>
</organism>
<feature type="domain" description="Late embryogenesis abundant protein LEA-2 subgroup" evidence="6">
    <location>
        <begin position="72"/>
        <end position="167"/>
    </location>
</feature>
<evidence type="ECO:0000256" key="1">
    <source>
        <dbReference type="ARBA" id="ARBA00004167"/>
    </source>
</evidence>
<keyword evidence="3 5" id="KW-1133">Transmembrane helix</keyword>
<protein>
    <recommendedName>
        <fullName evidence="6">Late embryogenesis abundant protein LEA-2 subgroup domain-containing protein</fullName>
    </recommendedName>
</protein>
<evidence type="ECO:0000256" key="2">
    <source>
        <dbReference type="ARBA" id="ARBA00022692"/>
    </source>
</evidence>
<evidence type="ECO:0000256" key="4">
    <source>
        <dbReference type="ARBA" id="ARBA00023136"/>
    </source>
</evidence>
<dbReference type="PANTHER" id="PTHR31234:SF2">
    <property type="entry name" value="OS05G0199100 PROTEIN"/>
    <property type="match status" value="1"/>
</dbReference>
<dbReference type="PANTHER" id="PTHR31234">
    <property type="entry name" value="LATE EMBRYOGENESIS ABUNDANT (LEA) HYDROXYPROLINE-RICH GLYCOPROTEIN FAMILY"/>
    <property type="match status" value="1"/>
</dbReference>
<evidence type="ECO:0000259" key="6">
    <source>
        <dbReference type="Pfam" id="PF03168"/>
    </source>
</evidence>
<proteinExistence type="predicted"/>
<gene>
    <name evidence="7" type="ORF">glysoja_045600</name>
</gene>
<sequence length="199" mass="22452">MPRENPDYELFFCRMAATCIAFLIIILIFVLCIIFSTYTPSFTVTSITVSKFNVTTHAEELTATFNVEGILENPNLAYSIRYQSLDLALWFDNFTIASTTIKQPPFSTQGQTDTPVRAQFAMARRWLPSGLASEIVAQRNYHGSVDFGATLVARFRYKFGVLHSKKVHHFKLYCHPLHVAFHSNSTTGKLVALVDCKSV</sequence>
<evidence type="ECO:0000256" key="3">
    <source>
        <dbReference type="ARBA" id="ARBA00022989"/>
    </source>
</evidence>
<evidence type="ECO:0000313" key="7">
    <source>
        <dbReference type="EMBL" id="KHN04738.1"/>
    </source>
</evidence>
<dbReference type="InterPro" id="IPR004864">
    <property type="entry name" value="LEA_2"/>
</dbReference>
<dbReference type="AlphaFoldDB" id="A0A0B2PAN9"/>
<keyword evidence="2 5" id="KW-0812">Transmembrane</keyword>
<dbReference type="GO" id="GO:0098542">
    <property type="term" value="P:defense response to other organism"/>
    <property type="evidence" value="ECO:0007669"/>
    <property type="project" value="InterPro"/>
</dbReference>
<comment type="subcellular location">
    <subcellularLocation>
        <location evidence="1">Membrane</location>
        <topology evidence="1">Single-pass membrane protein</topology>
    </subcellularLocation>
</comment>
<dbReference type="EMBL" id="KN669031">
    <property type="protein sequence ID" value="KHN04738.1"/>
    <property type="molecule type" value="Genomic_DNA"/>
</dbReference>
<name>A0A0B2PAN9_GLYSO</name>
<reference evidence="7" key="1">
    <citation type="submission" date="2014-07" db="EMBL/GenBank/DDBJ databases">
        <title>Identification of a novel salt tolerance gene in wild soybean by whole-genome sequencing.</title>
        <authorList>
            <person name="Lam H.-M."/>
            <person name="Qi X."/>
            <person name="Li M.-W."/>
            <person name="Liu X."/>
            <person name="Xie M."/>
            <person name="Ni M."/>
            <person name="Xu X."/>
        </authorList>
    </citation>
    <scope>NUCLEOTIDE SEQUENCE [LARGE SCALE GENOMIC DNA]</scope>
    <source>
        <tissue evidence="7">Root</tissue>
    </source>
</reference>
<evidence type="ECO:0000256" key="5">
    <source>
        <dbReference type="SAM" id="Phobius"/>
    </source>
</evidence>
<keyword evidence="4 5" id="KW-0472">Membrane</keyword>
<accession>A0A0B2PAN9</accession>
<feature type="transmembrane region" description="Helical" evidence="5">
    <location>
        <begin position="12"/>
        <end position="38"/>
    </location>
</feature>
<dbReference type="Proteomes" id="UP000053555">
    <property type="component" value="Unassembled WGS sequence"/>
</dbReference>
<dbReference type="GO" id="GO:0005886">
    <property type="term" value="C:plasma membrane"/>
    <property type="evidence" value="ECO:0007669"/>
    <property type="project" value="TreeGrafter"/>
</dbReference>